<organism evidence="2 3">
    <name type="scientific">Purpureocillium lilacinum</name>
    <name type="common">Paecilomyces lilacinus</name>
    <dbReference type="NCBI Taxonomy" id="33203"/>
    <lineage>
        <taxon>Eukaryota</taxon>
        <taxon>Fungi</taxon>
        <taxon>Dikarya</taxon>
        <taxon>Ascomycota</taxon>
        <taxon>Pezizomycotina</taxon>
        <taxon>Sordariomycetes</taxon>
        <taxon>Hypocreomycetidae</taxon>
        <taxon>Hypocreales</taxon>
        <taxon>Ophiocordycipitaceae</taxon>
        <taxon>Purpureocillium</taxon>
    </lineage>
</organism>
<comment type="caution">
    <text evidence="2">The sequence shown here is derived from an EMBL/GenBank/DDBJ whole genome shotgun (WGS) entry which is preliminary data.</text>
</comment>
<feature type="compositionally biased region" description="Polar residues" evidence="1">
    <location>
        <begin position="107"/>
        <end position="117"/>
    </location>
</feature>
<protein>
    <submittedName>
        <fullName evidence="2">Uncharacterized protein</fullName>
    </submittedName>
</protein>
<evidence type="ECO:0000313" key="3">
    <source>
        <dbReference type="Proteomes" id="UP001287286"/>
    </source>
</evidence>
<keyword evidence="3" id="KW-1185">Reference proteome</keyword>
<evidence type="ECO:0000313" key="2">
    <source>
        <dbReference type="EMBL" id="KAK4088052.1"/>
    </source>
</evidence>
<feature type="region of interest" description="Disordered" evidence="1">
    <location>
        <begin position="107"/>
        <end position="127"/>
    </location>
</feature>
<name>A0ABR0BVH7_PURLI</name>
<proteinExistence type="predicted"/>
<gene>
    <name evidence="2" type="ORF">Purlil1_7531</name>
</gene>
<reference evidence="2 3" key="1">
    <citation type="journal article" date="2024" name="Microbiol. Resour. Announc.">
        <title>Genome annotations for the ascomycete fungi Trichoderma harzianum, Trichoderma aggressivum, and Purpureocillium lilacinum.</title>
        <authorList>
            <person name="Beijen E.P.W."/>
            <person name="Ohm R.A."/>
        </authorList>
    </citation>
    <scope>NUCLEOTIDE SEQUENCE [LARGE SCALE GENOMIC DNA]</scope>
    <source>
        <strain evidence="2 3">CBS 150709</strain>
    </source>
</reference>
<sequence length="127" mass="13488">MDPWFLGGQAAQALQGVGAASTRNAPSPKRQHPSTIARRPQRVATWDGTTMPATNEATASLLLIHAANCEYVRVMSPPRNLCCSLTRRGAGQDGGARAASYMFPQSWGSRRPSSTREATAGVGLVHV</sequence>
<feature type="region of interest" description="Disordered" evidence="1">
    <location>
        <begin position="15"/>
        <end position="43"/>
    </location>
</feature>
<evidence type="ECO:0000256" key="1">
    <source>
        <dbReference type="SAM" id="MobiDB-lite"/>
    </source>
</evidence>
<accession>A0ABR0BVH7</accession>
<dbReference type="Proteomes" id="UP001287286">
    <property type="component" value="Unassembled WGS sequence"/>
</dbReference>
<dbReference type="EMBL" id="JAWRVI010000027">
    <property type="protein sequence ID" value="KAK4088052.1"/>
    <property type="molecule type" value="Genomic_DNA"/>
</dbReference>